<evidence type="ECO:0000313" key="1">
    <source>
        <dbReference type="EMBL" id="ESZ93984.1"/>
    </source>
</evidence>
<dbReference type="HOGENOM" id="CLU_824281_0_0_1"/>
<proteinExistence type="predicted"/>
<evidence type="ECO:0000313" key="2">
    <source>
        <dbReference type="Proteomes" id="UP000019487"/>
    </source>
</evidence>
<dbReference type="Proteomes" id="UP000019487">
    <property type="component" value="Unassembled WGS sequence"/>
</dbReference>
<comment type="caution">
    <text evidence="1">The sequence shown here is derived from an EMBL/GenBank/DDBJ whole genome shotgun (WGS) entry which is preliminary data.</text>
</comment>
<dbReference type="OrthoDB" id="10672642at2759"/>
<accession>W9CGV9</accession>
<protein>
    <submittedName>
        <fullName evidence="1">Uncharacterized protein</fullName>
    </submittedName>
</protein>
<reference evidence="1 2" key="1">
    <citation type="journal article" date="2014" name="Genome Announc.">
        <title>Draft genome sequence of Sclerotinia borealis, a psychrophilic plant pathogenic fungus.</title>
        <authorList>
            <person name="Mardanov A.V."/>
            <person name="Beletsky A.V."/>
            <person name="Kadnikov V.V."/>
            <person name="Ignatov A.N."/>
            <person name="Ravin N.V."/>
        </authorList>
    </citation>
    <scope>NUCLEOTIDE SEQUENCE [LARGE SCALE GENOMIC DNA]</scope>
    <source>
        <strain evidence="2">F-4157</strain>
    </source>
</reference>
<name>W9CGV9_SCLBF</name>
<organism evidence="1 2">
    <name type="scientific">Sclerotinia borealis (strain F-4128)</name>
    <dbReference type="NCBI Taxonomy" id="1432307"/>
    <lineage>
        <taxon>Eukaryota</taxon>
        <taxon>Fungi</taxon>
        <taxon>Dikarya</taxon>
        <taxon>Ascomycota</taxon>
        <taxon>Pezizomycotina</taxon>
        <taxon>Leotiomycetes</taxon>
        <taxon>Helotiales</taxon>
        <taxon>Sclerotiniaceae</taxon>
        <taxon>Sclerotinia</taxon>
    </lineage>
</organism>
<sequence>MVESPPVTHKLTNPDGILAVAKDRDTDRSHEHEFSQPNEGIKCLSDGRNISIKKACERFGNDRASKFQEVIEKDFAADQCLLSTAFEESVQQGGVCSSIKEPDGRPGSPSDAMLIRRLAPPWLIIESSDKDLESDQPSSDFVFQLPISSRDAKNKNIMGSSPTKDLNALATLAEQEPSHSSPEDNDVRSQSPCCWCWTFNDRLYIASLLPQSGTCEPTWFCTCSIFKSNYLLWSIGAFSAQQYTRIGPKDSQSLITHNNGTCPILAIGSLLATEVGKVDSNDELDWEYTQCLPGRKTKTEANEGYFLRKPTLEVAEIDPHFHIRATNIENGKTDTAT</sequence>
<dbReference type="AlphaFoldDB" id="W9CGV9"/>
<keyword evidence="2" id="KW-1185">Reference proteome</keyword>
<dbReference type="EMBL" id="AYSA01000275">
    <property type="protein sequence ID" value="ESZ93984.1"/>
    <property type="molecule type" value="Genomic_DNA"/>
</dbReference>
<gene>
    <name evidence="1" type="ORF">SBOR_5625</name>
</gene>